<evidence type="ECO:0000256" key="1">
    <source>
        <dbReference type="SAM" id="Phobius"/>
    </source>
</evidence>
<accession>A0A9P5Z5V6</accession>
<dbReference type="AlphaFoldDB" id="A0A9P5Z5V6"/>
<feature type="transmembrane region" description="Helical" evidence="1">
    <location>
        <begin position="45"/>
        <end position="69"/>
    </location>
</feature>
<organism evidence="2 3">
    <name type="scientific">Pholiota conissans</name>
    <dbReference type="NCBI Taxonomy" id="109636"/>
    <lineage>
        <taxon>Eukaryota</taxon>
        <taxon>Fungi</taxon>
        <taxon>Dikarya</taxon>
        <taxon>Basidiomycota</taxon>
        <taxon>Agaricomycotina</taxon>
        <taxon>Agaricomycetes</taxon>
        <taxon>Agaricomycetidae</taxon>
        <taxon>Agaricales</taxon>
        <taxon>Agaricineae</taxon>
        <taxon>Strophariaceae</taxon>
        <taxon>Pholiota</taxon>
    </lineage>
</organism>
<dbReference type="Proteomes" id="UP000807469">
    <property type="component" value="Unassembled WGS sequence"/>
</dbReference>
<evidence type="ECO:0000313" key="3">
    <source>
        <dbReference type="Proteomes" id="UP000807469"/>
    </source>
</evidence>
<protein>
    <recommendedName>
        <fullName evidence="4">MARVEL domain-containing protein</fullName>
    </recommendedName>
</protein>
<dbReference type="OrthoDB" id="3226059at2759"/>
<name>A0A9P5Z5V6_9AGAR</name>
<feature type="transmembrane region" description="Helical" evidence="1">
    <location>
        <begin position="128"/>
        <end position="150"/>
    </location>
</feature>
<evidence type="ECO:0000313" key="2">
    <source>
        <dbReference type="EMBL" id="KAF9481406.1"/>
    </source>
</evidence>
<keyword evidence="1" id="KW-1133">Transmembrane helix</keyword>
<gene>
    <name evidence="2" type="ORF">BDN70DRAFT_803441</name>
</gene>
<keyword evidence="3" id="KW-1185">Reference proteome</keyword>
<keyword evidence="1" id="KW-0472">Membrane</keyword>
<keyword evidence="1" id="KW-0812">Transmembrane</keyword>
<reference evidence="2" key="1">
    <citation type="submission" date="2020-11" db="EMBL/GenBank/DDBJ databases">
        <authorList>
            <consortium name="DOE Joint Genome Institute"/>
            <person name="Ahrendt S."/>
            <person name="Riley R."/>
            <person name="Andreopoulos W."/>
            <person name="Labutti K."/>
            <person name="Pangilinan J."/>
            <person name="Ruiz-Duenas F.J."/>
            <person name="Barrasa J.M."/>
            <person name="Sanchez-Garcia M."/>
            <person name="Camarero S."/>
            <person name="Miyauchi S."/>
            <person name="Serrano A."/>
            <person name="Linde D."/>
            <person name="Babiker R."/>
            <person name="Drula E."/>
            <person name="Ayuso-Fernandez I."/>
            <person name="Pacheco R."/>
            <person name="Padilla G."/>
            <person name="Ferreira P."/>
            <person name="Barriuso J."/>
            <person name="Kellner H."/>
            <person name="Castanera R."/>
            <person name="Alfaro M."/>
            <person name="Ramirez L."/>
            <person name="Pisabarro A.G."/>
            <person name="Kuo A."/>
            <person name="Tritt A."/>
            <person name="Lipzen A."/>
            <person name="He G."/>
            <person name="Yan M."/>
            <person name="Ng V."/>
            <person name="Cullen D."/>
            <person name="Martin F."/>
            <person name="Rosso M.-N."/>
            <person name="Henrissat B."/>
            <person name="Hibbett D."/>
            <person name="Martinez A.T."/>
            <person name="Grigoriev I.V."/>
        </authorList>
    </citation>
    <scope>NUCLEOTIDE SEQUENCE</scope>
    <source>
        <strain evidence="2">CIRM-BRFM 674</strain>
    </source>
</reference>
<proteinExistence type="predicted"/>
<dbReference type="EMBL" id="MU155179">
    <property type="protein sequence ID" value="KAF9481406.1"/>
    <property type="molecule type" value="Genomic_DNA"/>
</dbReference>
<evidence type="ECO:0008006" key="4">
    <source>
        <dbReference type="Google" id="ProtNLM"/>
    </source>
</evidence>
<feature type="transmembrane region" description="Helical" evidence="1">
    <location>
        <begin position="12"/>
        <end position="33"/>
    </location>
</feature>
<sequence length="169" mass="19028">MIFTEAHYHPFLFTAMALAAMAELGLTSFLISAGNENGTWPRPRYHALLIMFCFNAAWTTLFSWAYILFYVDGGRYFLANVASSVIWLLITSALWGSAAGTMHITRTGGDCARRATISRCRQSLTVEALGWTEFGLCVLALFGTCMYVWAERWRRRLSEDESGSQTRLV</sequence>
<feature type="transmembrane region" description="Helical" evidence="1">
    <location>
        <begin position="76"/>
        <end position="95"/>
    </location>
</feature>
<comment type="caution">
    <text evidence="2">The sequence shown here is derived from an EMBL/GenBank/DDBJ whole genome shotgun (WGS) entry which is preliminary data.</text>
</comment>